<dbReference type="Proteomes" id="UP000828390">
    <property type="component" value="Unassembled WGS sequence"/>
</dbReference>
<dbReference type="AlphaFoldDB" id="A0A9D4CE68"/>
<proteinExistence type="predicted"/>
<accession>A0A9D4CE68</accession>
<evidence type="ECO:0000313" key="1">
    <source>
        <dbReference type="EMBL" id="KAH3722049.1"/>
    </source>
</evidence>
<keyword evidence="2" id="KW-1185">Reference proteome</keyword>
<protein>
    <submittedName>
        <fullName evidence="1">Uncharacterized protein</fullName>
    </submittedName>
</protein>
<evidence type="ECO:0000313" key="2">
    <source>
        <dbReference type="Proteomes" id="UP000828390"/>
    </source>
</evidence>
<organism evidence="1 2">
    <name type="scientific">Dreissena polymorpha</name>
    <name type="common">Zebra mussel</name>
    <name type="synonym">Mytilus polymorpha</name>
    <dbReference type="NCBI Taxonomy" id="45954"/>
    <lineage>
        <taxon>Eukaryota</taxon>
        <taxon>Metazoa</taxon>
        <taxon>Spiralia</taxon>
        <taxon>Lophotrochozoa</taxon>
        <taxon>Mollusca</taxon>
        <taxon>Bivalvia</taxon>
        <taxon>Autobranchia</taxon>
        <taxon>Heteroconchia</taxon>
        <taxon>Euheterodonta</taxon>
        <taxon>Imparidentia</taxon>
        <taxon>Neoheterodontei</taxon>
        <taxon>Myida</taxon>
        <taxon>Dreissenoidea</taxon>
        <taxon>Dreissenidae</taxon>
        <taxon>Dreissena</taxon>
    </lineage>
</organism>
<name>A0A9D4CE68_DREPO</name>
<reference evidence="1" key="1">
    <citation type="journal article" date="2019" name="bioRxiv">
        <title>The Genome of the Zebra Mussel, Dreissena polymorpha: A Resource for Invasive Species Research.</title>
        <authorList>
            <person name="McCartney M.A."/>
            <person name="Auch B."/>
            <person name="Kono T."/>
            <person name="Mallez S."/>
            <person name="Zhang Y."/>
            <person name="Obille A."/>
            <person name="Becker A."/>
            <person name="Abrahante J.E."/>
            <person name="Garbe J."/>
            <person name="Badalamenti J.P."/>
            <person name="Herman A."/>
            <person name="Mangelson H."/>
            <person name="Liachko I."/>
            <person name="Sullivan S."/>
            <person name="Sone E.D."/>
            <person name="Koren S."/>
            <person name="Silverstein K.A.T."/>
            <person name="Beckman K.B."/>
            <person name="Gohl D.M."/>
        </authorList>
    </citation>
    <scope>NUCLEOTIDE SEQUENCE</scope>
    <source>
        <strain evidence="1">Duluth1</strain>
        <tissue evidence="1">Whole animal</tissue>
    </source>
</reference>
<dbReference type="EMBL" id="JAIWYP010000013">
    <property type="protein sequence ID" value="KAH3722049.1"/>
    <property type="molecule type" value="Genomic_DNA"/>
</dbReference>
<comment type="caution">
    <text evidence="1">The sequence shown here is derived from an EMBL/GenBank/DDBJ whole genome shotgun (WGS) entry which is preliminary data.</text>
</comment>
<gene>
    <name evidence="1" type="ORF">DPMN_064998</name>
</gene>
<sequence>MYASVASISSTMPSVSTFDNMSSLRNETCVTFFSRASSVAMNSVSDSVSASARVSKYR</sequence>
<reference evidence="1" key="2">
    <citation type="submission" date="2020-11" db="EMBL/GenBank/DDBJ databases">
        <authorList>
            <person name="McCartney M.A."/>
            <person name="Auch B."/>
            <person name="Kono T."/>
            <person name="Mallez S."/>
            <person name="Becker A."/>
            <person name="Gohl D.M."/>
            <person name="Silverstein K.A.T."/>
            <person name="Koren S."/>
            <person name="Bechman K.B."/>
            <person name="Herman A."/>
            <person name="Abrahante J.E."/>
            <person name="Garbe J."/>
        </authorList>
    </citation>
    <scope>NUCLEOTIDE SEQUENCE</scope>
    <source>
        <strain evidence="1">Duluth1</strain>
        <tissue evidence="1">Whole animal</tissue>
    </source>
</reference>